<dbReference type="eggNOG" id="arCOG13725">
    <property type="taxonomic scope" value="Archaea"/>
</dbReference>
<accession>L0A8U4</accession>
<organism evidence="1 2">
    <name type="scientific">Caldisphaera lagunensis (strain DSM 15908 / JCM 11604 / ANMR 0165 / IC-154)</name>
    <dbReference type="NCBI Taxonomy" id="1056495"/>
    <lineage>
        <taxon>Archaea</taxon>
        <taxon>Thermoproteota</taxon>
        <taxon>Thermoprotei</taxon>
        <taxon>Acidilobales</taxon>
        <taxon>Caldisphaeraceae</taxon>
        <taxon>Caldisphaera</taxon>
    </lineage>
</organism>
<evidence type="ECO:0000313" key="2">
    <source>
        <dbReference type="Proteomes" id="UP000010469"/>
    </source>
</evidence>
<evidence type="ECO:0000313" key="1">
    <source>
        <dbReference type="EMBL" id="AFZ70271.1"/>
    </source>
</evidence>
<dbReference type="KEGG" id="clg:Calag_0507"/>
<dbReference type="EMBL" id="CP003378">
    <property type="protein sequence ID" value="AFZ70271.1"/>
    <property type="molecule type" value="Genomic_DNA"/>
</dbReference>
<dbReference type="STRING" id="1056495.Calag_0507"/>
<dbReference type="GeneID" id="14211767"/>
<reference evidence="2" key="1">
    <citation type="submission" date="2012-03" db="EMBL/GenBank/DDBJ databases">
        <title>Complete genome of Caldisphaera lagunensis DSM 15908.</title>
        <authorList>
            <person name="Lucas S."/>
            <person name="Copeland A."/>
            <person name="Lapidus A."/>
            <person name="Glavina del Rio T."/>
            <person name="Dalin E."/>
            <person name="Tice H."/>
            <person name="Bruce D."/>
            <person name="Goodwin L."/>
            <person name="Pitluck S."/>
            <person name="Peters L."/>
            <person name="Mikhailova N."/>
            <person name="Teshima H."/>
            <person name="Kyrpides N."/>
            <person name="Mavromatis K."/>
            <person name="Ivanova N."/>
            <person name="Brettin T."/>
            <person name="Detter J.C."/>
            <person name="Han C."/>
            <person name="Larimer F."/>
            <person name="Land M."/>
            <person name="Hauser L."/>
            <person name="Markowitz V."/>
            <person name="Cheng J.-F."/>
            <person name="Hugenholtz P."/>
            <person name="Woyke T."/>
            <person name="Wu D."/>
            <person name="Spring S."/>
            <person name="Schroeder M."/>
            <person name="Brambilla E."/>
            <person name="Klenk H.-P."/>
            <person name="Eisen J.A."/>
        </authorList>
    </citation>
    <scope>NUCLEOTIDE SEQUENCE [LARGE SCALE GENOMIC DNA]</scope>
    <source>
        <strain evidence="2">DSM 15908 / JCM 11604 / IC-154</strain>
    </source>
</reference>
<sequence length="104" mass="11519">MISTTEFEVVYEDPSNLLKGFEMIKNYIDSLNCLATKSSAWAIASCEDIFIKAKIDIEESLNLQTITKASINVKLEGNTNEIVKMTSELTKIIRDSGGGIILRS</sequence>
<dbReference type="AlphaFoldDB" id="L0A8U4"/>
<proteinExistence type="predicted"/>
<gene>
    <name evidence="1" type="ordered locus">Calag_0507</name>
</gene>
<dbReference type="HOGENOM" id="CLU_2243687_0_0_2"/>
<dbReference type="InParanoid" id="L0A8U4"/>
<dbReference type="RefSeq" id="WP_015232169.1">
    <property type="nucleotide sequence ID" value="NC_019791.1"/>
</dbReference>
<protein>
    <submittedName>
        <fullName evidence="1">Uncharacterized protein</fullName>
    </submittedName>
</protein>
<name>L0A8U4_CALLD</name>
<keyword evidence="2" id="KW-1185">Reference proteome</keyword>
<dbReference type="Proteomes" id="UP000010469">
    <property type="component" value="Chromosome"/>
</dbReference>